<protein>
    <submittedName>
        <fullName evidence="1">Phage major capsid protein E</fullName>
    </submittedName>
</protein>
<accession>A0A1W1Y8N3</accession>
<dbReference type="OrthoDB" id="8451775at2"/>
<dbReference type="EMBL" id="FWXR01000001">
    <property type="protein sequence ID" value="SMC32517.1"/>
    <property type="molecule type" value="Genomic_DNA"/>
</dbReference>
<dbReference type="InterPro" id="IPR005564">
    <property type="entry name" value="Major_capsid_GpE"/>
</dbReference>
<dbReference type="AlphaFoldDB" id="A0A1W1Y8N3"/>
<proteinExistence type="predicted"/>
<evidence type="ECO:0000313" key="2">
    <source>
        <dbReference type="Proteomes" id="UP000192656"/>
    </source>
</evidence>
<name>A0A1W1Y8N3_9HYPH</name>
<organism evidence="1 2">
    <name type="scientific">Fulvimarina manganoxydans</name>
    <dbReference type="NCBI Taxonomy" id="937218"/>
    <lineage>
        <taxon>Bacteria</taxon>
        <taxon>Pseudomonadati</taxon>
        <taxon>Pseudomonadota</taxon>
        <taxon>Alphaproteobacteria</taxon>
        <taxon>Hyphomicrobiales</taxon>
        <taxon>Aurantimonadaceae</taxon>
        <taxon>Fulvimarina</taxon>
    </lineage>
</organism>
<dbReference type="RefSeq" id="WP_084407798.1">
    <property type="nucleotide sequence ID" value="NZ_FWXR01000001.1"/>
</dbReference>
<dbReference type="Proteomes" id="UP000192656">
    <property type="component" value="Unassembled WGS sequence"/>
</dbReference>
<gene>
    <name evidence="1" type="ORF">SAMN06297251_10144</name>
</gene>
<dbReference type="Pfam" id="PF03864">
    <property type="entry name" value="Phage_cap_E"/>
    <property type="match status" value="1"/>
</dbReference>
<keyword evidence="2" id="KW-1185">Reference proteome</keyword>
<reference evidence="1 2" key="1">
    <citation type="submission" date="2017-04" db="EMBL/GenBank/DDBJ databases">
        <authorList>
            <person name="Afonso C.L."/>
            <person name="Miller P.J."/>
            <person name="Scott M.A."/>
            <person name="Spackman E."/>
            <person name="Goraichik I."/>
            <person name="Dimitrov K.M."/>
            <person name="Suarez D.L."/>
            <person name="Swayne D.E."/>
        </authorList>
    </citation>
    <scope>NUCLEOTIDE SEQUENCE [LARGE SCALE GENOMIC DNA]</scope>
    <source>
        <strain evidence="1 2">CGMCC 1.10972</strain>
    </source>
</reference>
<evidence type="ECO:0000313" key="1">
    <source>
        <dbReference type="EMBL" id="SMC32517.1"/>
    </source>
</evidence>
<sequence>MDVFELAPFTMLTMAAAVIKRPFKPNVLTKTFRAGTPLRSPTTDVQINSSNGRVKVLPSTPRGAPAPQRSLTKRSAVKVEIPGYSEGFTMSYNEVLNVVGGLTGQAQQMAAQTLIDQYLAGCNDDLDVTVEHQLANAMKGLIVDSSGELEIDLYDMMKVQQQQADLDLSKPLAPQLEKLKLAMEKALGGDTLSSVAIVSGSDVAHAFSENGDYRKAMTSDARNNWTSQEDGRTGVRINSNVDIVPYHRGFFDADDCYAVPIYDGHMKTVYGPSDSKEYLGNVLDRYVTRHELPHGKGLEVELWSFFLHYFDRPEAIIKLNVA</sequence>
<dbReference type="STRING" id="937218.SAMN06297251_10144"/>